<evidence type="ECO:0000313" key="3">
    <source>
        <dbReference type="Proteomes" id="UP000077671"/>
    </source>
</evidence>
<dbReference type="Proteomes" id="UP000077671">
    <property type="component" value="Unassembled WGS sequence"/>
</dbReference>
<gene>
    <name evidence="2" type="ORF">A4X03_0g9054</name>
</gene>
<feature type="region of interest" description="Disordered" evidence="1">
    <location>
        <begin position="76"/>
        <end position="109"/>
    </location>
</feature>
<evidence type="ECO:0000256" key="1">
    <source>
        <dbReference type="SAM" id="MobiDB-lite"/>
    </source>
</evidence>
<reference evidence="2" key="1">
    <citation type="submission" date="2016-04" db="EMBL/GenBank/DDBJ databases">
        <authorList>
            <person name="Nguyen H.D."/>
            <person name="Kesanakurti P."/>
            <person name="Cullis J."/>
            <person name="Levesque C.A."/>
            <person name="Hambleton S."/>
        </authorList>
    </citation>
    <scope>NUCLEOTIDE SEQUENCE</scope>
    <source>
        <strain evidence="2">DAOMC 238032</strain>
    </source>
</reference>
<protein>
    <submittedName>
        <fullName evidence="2">Uncharacterized protein</fullName>
    </submittedName>
</protein>
<accession>A0A8T8SDI5</accession>
<sequence length="124" mass="13513">SSSAEAPSGRVQIIPKVIVVTTRVYQLSQHAFAPSLFCLPLTHYHHQAQARILEIQRTCTFANDVWCRLDEEACSRNASETNTTHHIDTNSSNRDKAASHPRPGSAAAPFRFPAASADMAAANV</sequence>
<evidence type="ECO:0000313" key="2">
    <source>
        <dbReference type="EMBL" id="KAE8237719.1"/>
    </source>
</evidence>
<comment type="caution">
    <text evidence="2">The sequence shown here is derived from an EMBL/GenBank/DDBJ whole genome shotgun (WGS) entry which is preliminary data.</text>
</comment>
<proteinExistence type="predicted"/>
<feature type="compositionally biased region" description="Basic and acidic residues" evidence="1">
    <location>
        <begin position="83"/>
        <end position="98"/>
    </location>
</feature>
<dbReference type="EMBL" id="LWDD02003234">
    <property type="protein sequence ID" value="KAE8237719.1"/>
    <property type="molecule type" value="Genomic_DNA"/>
</dbReference>
<name>A0A8T8SDI5_9BASI</name>
<reference evidence="2" key="2">
    <citation type="journal article" date="2019" name="IMA Fungus">
        <title>Genome sequencing and comparison of five Tilletia species to identify candidate genes for the detection of regulated species infecting wheat.</title>
        <authorList>
            <person name="Nguyen H.D.T."/>
            <person name="Sultana T."/>
            <person name="Kesanakurti P."/>
            <person name="Hambleton S."/>
        </authorList>
    </citation>
    <scope>NUCLEOTIDE SEQUENCE</scope>
    <source>
        <strain evidence="2">DAOMC 238032</strain>
    </source>
</reference>
<feature type="non-terminal residue" evidence="2">
    <location>
        <position position="1"/>
    </location>
</feature>
<dbReference type="AlphaFoldDB" id="A0A8T8SDI5"/>
<organism evidence="2 3">
    <name type="scientific">Tilletia caries</name>
    <name type="common">wheat bunt fungus</name>
    <dbReference type="NCBI Taxonomy" id="13290"/>
    <lineage>
        <taxon>Eukaryota</taxon>
        <taxon>Fungi</taxon>
        <taxon>Dikarya</taxon>
        <taxon>Basidiomycota</taxon>
        <taxon>Ustilaginomycotina</taxon>
        <taxon>Exobasidiomycetes</taxon>
        <taxon>Tilletiales</taxon>
        <taxon>Tilletiaceae</taxon>
        <taxon>Tilletia</taxon>
    </lineage>
</organism>